<evidence type="ECO:0000313" key="8">
    <source>
        <dbReference type="RefSeq" id="XP_032817542.1"/>
    </source>
</evidence>
<dbReference type="PANTHER" id="PTHR10137">
    <property type="entry name" value="V-TYPE PROTON ATPASE SUBUNIT C"/>
    <property type="match status" value="1"/>
</dbReference>
<dbReference type="Proteomes" id="UP001318040">
    <property type="component" value="Chromosome 27"/>
</dbReference>
<dbReference type="FunFam" id="3.30.70.100:FF:000002">
    <property type="entry name" value="V-type proton ATPase subunit C"/>
    <property type="match status" value="1"/>
</dbReference>
<accession>A0AAJ7TGP8</accession>
<dbReference type="GeneID" id="116946594"/>
<sequence length="382" mass="43533">MSASELWIVCAPGEPGAPQAWEKLQAATERAGLSENHKFHIPELKVGTLDSLVSMSDDLVKLDTFVEGVVRKITQTMVDVLEDARDKARENLVANGADPMTYVTKFQWDMARYSVRQPLQAVADVIAKQVSQIDSDLKGRASAYNVLKSGLQSIERRATGSLMTRSLADIVKKDDFVLDSEYLITLLVIVPKPNIGDWNKCYETLSEMVVPRSSRIVFEDPEGYMCTVTLLQKAVEDFKQEARRNKFMVRDFQYNEEALKADKEEINRLITDKKKQFGPMVRWLQVNFSEAFVAWIHLKALRVFVESVLRYGLPVNFQAALLKPRKNQKRLREVLQQLYKHLDNGAGISVDASMDLPGMSFNSQDYYPYVHFRLDLNLLESK</sequence>
<keyword evidence="3 6" id="KW-0375">Hydrogen ion transport</keyword>
<dbReference type="GO" id="GO:0046961">
    <property type="term" value="F:proton-transporting ATPase activity, rotational mechanism"/>
    <property type="evidence" value="ECO:0007669"/>
    <property type="project" value="InterPro"/>
</dbReference>
<organism evidence="7 8">
    <name type="scientific">Petromyzon marinus</name>
    <name type="common">Sea lamprey</name>
    <dbReference type="NCBI Taxonomy" id="7757"/>
    <lineage>
        <taxon>Eukaryota</taxon>
        <taxon>Metazoa</taxon>
        <taxon>Chordata</taxon>
        <taxon>Craniata</taxon>
        <taxon>Vertebrata</taxon>
        <taxon>Cyclostomata</taxon>
        <taxon>Hyperoartia</taxon>
        <taxon>Petromyzontiformes</taxon>
        <taxon>Petromyzontidae</taxon>
        <taxon>Petromyzon</taxon>
    </lineage>
</organism>
<dbReference type="KEGG" id="pmrn:116946594"/>
<protein>
    <recommendedName>
        <fullName evidence="6">V-type proton ATPase subunit C</fullName>
    </recommendedName>
</protein>
<evidence type="ECO:0000256" key="2">
    <source>
        <dbReference type="ARBA" id="ARBA00022448"/>
    </source>
</evidence>
<keyword evidence="4 6" id="KW-0406">Ion transport</keyword>
<dbReference type="PANTHER" id="PTHR10137:SF0">
    <property type="entry name" value="V-TYPE PROTON ATPASE SUBUNIT C"/>
    <property type="match status" value="1"/>
</dbReference>
<evidence type="ECO:0000313" key="7">
    <source>
        <dbReference type="Proteomes" id="UP001318040"/>
    </source>
</evidence>
<evidence type="ECO:0000256" key="5">
    <source>
        <dbReference type="ARBA" id="ARBA00046006"/>
    </source>
</evidence>
<dbReference type="InterPro" id="IPR036132">
    <property type="entry name" value="Vac_ATP_synth_c_sf"/>
</dbReference>
<dbReference type="AlphaFoldDB" id="A0AAJ7TGP8"/>
<dbReference type="Gene3D" id="1.20.1460.10">
    <property type="entry name" value="subunit c (vma5p) of the yeast v-atpase, domain 2"/>
    <property type="match status" value="1"/>
</dbReference>
<comment type="similarity">
    <text evidence="1 6">Belongs to the V-ATPase C subunit family.</text>
</comment>
<dbReference type="InterPro" id="IPR004907">
    <property type="entry name" value="ATPase_V1-cplx_csu"/>
</dbReference>
<evidence type="ECO:0000256" key="1">
    <source>
        <dbReference type="ARBA" id="ARBA00006138"/>
    </source>
</evidence>
<comment type="function">
    <text evidence="5 6">Subunit of the V1 complex of vacuolar(H+)-ATPase (V-ATPase), a multisubunit enzyme composed of a peripheral complex (V1) that hydrolyzes ATP and a membrane integral complex (V0) that translocates protons. V-ATPase is responsible for acidifying and maintaining the pH of intracellular compartments and in some cell types, is targeted to the plasma membrane, where it is responsible for acidifying the extracellular environment. Subunit C is necessary for the assembly of the catalytic sector of the enzyme and is likely to have a specific function in its catalytic activity.</text>
</comment>
<dbReference type="CDD" id="cd14785">
    <property type="entry name" value="V-ATPase_C"/>
    <property type="match status" value="1"/>
</dbReference>
<comment type="subunit">
    <text evidence="6">V-ATPase is a heteromultimeric enzyme made up of two complexes: the ATP-hydrolytic V1 complex and the proton translocation V0 complex. The V1 complex consists of three catalytic AB heterodimers that form a heterohexamer, three peripheral stalks each consisting of EG heterodimers, one central rotor including subunits D and F, and the regulatory subunits C and H. The proton translocation complex V0 consists of the proton transport subunit a, a ring of proteolipid subunits c9c'', rotary subunit d, subunits e and f, and two accessory subunits.</text>
</comment>
<name>A0AAJ7TGP8_PETMA</name>
<dbReference type="GO" id="GO:0000221">
    <property type="term" value="C:vacuolar proton-transporting V-type ATPase, V1 domain"/>
    <property type="evidence" value="ECO:0007669"/>
    <property type="project" value="TreeGrafter"/>
</dbReference>
<dbReference type="Pfam" id="PF03223">
    <property type="entry name" value="V-ATPase_C"/>
    <property type="match status" value="1"/>
</dbReference>
<dbReference type="Gene3D" id="3.30.70.100">
    <property type="match status" value="1"/>
</dbReference>
<keyword evidence="2 6" id="KW-0813">Transport</keyword>
<dbReference type="Gene3D" id="3.30.70.1180">
    <property type="entry name" value="Vacuolar atp synthase subunit c, domain 1"/>
    <property type="match status" value="1"/>
</dbReference>
<keyword evidence="7" id="KW-1185">Reference proteome</keyword>
<reference evidence="8" key="1">
    <citation type="submission" date="2025-08" db="UniProtKB">
        <authorList>
            <consortium name="RefSeq"/>
        </authorList>
    </citation>
    <scope>IDENTIFICATION</scope>
    <source>
        <tissue evidence="8">Sperm</tissue>
    </source>
</reference>
<dbReference type="RefSeq" id="XP_032817542.1">
    <property type="nucleotide sequence ID" value="XM_032961651.1"/>
</dbReference>
<evidence type="ECO:0000256" key="4">
    <source>
        <dbReference type="ARBA" id="ARBA00023065"/>
    </source>
</evidence>
<gene>
    <name evidence="8" type="primary">LOC116946594</name>
</gene>
<dbReference type="SUPFAM" id="SSF118203">
    <property type="entry name" value="Vacuolar ATP synthase subunit C"/>
    <property type="match status" value="1"/>
</dbReference>
<proteinExistence type="inferred from homology"/>
<dbReference type="GO" id="GO:0005765">
    <property type="term" value="C:lysosomal membrane"/>
    <property type="evidence" value="ECO:0007669"/>
    <property type="project" value="TreeGrafter"/>
</dbReference>
<evidence type="ECO:0000256" key="3">
    <source>
        <dbReference type="ARBA" id="ARBA00022781"/>
    </source>
</evidence>
<evidence type="ECO:0000256" key="6">
    <source>
        <dbReference type="RuleBase" id="RU364010"/>
    </source>
</evidence>